<dbReference type="AlphaFoldDB" id="A0A2T8KS26"/>
<dbReference type="InterPro" id="IPR011009">
    <property type="entry name" value="Kinase-like_dom_sf"/>
</dbReference>
<evidence type="ECO:0000256" key="3">
    <source>
        <dbReference type="ARBA" id="ARBA00022679"/>
    </source>
</evidence>
<dbReference type="InterPro" id="IPR017441">
    <property type="entry name" value="Protein_kinase_ATP_BS"/>
</dbReference>
<keyword evidence="13" id="KW-0325">Glycoprotein</keyword>
<keyword evidence="8" id="KW-0418">Kinase</keyword>
<dbReference type="InterPro" id="IPR000719">
    <property type="entry name" value="Prot_kinase_dom"/>
</dbReference>
<evidence type="ECO:0000256" key="6">
    <source>
        <dbReference type="ARBA" id="ARBA00022737"/>
    </source>
</evidence>
<dbReference type="Proteomes" id="UP000243499">
    <property type="component" value="Chromosome 2"/>
</dbReference>
<dbReference type="PROSITE" id="PS00108">
    <property type="entry name" value="PROTEIN_KINASE_ST"/>
    <property type="match status" value="1"/>
</dbReference>
<dbReference type="SMART" id="SM00220">
    <property type="entry name" value="S_TKc"/>
    <property type="match status" value="1"/>
</dbReference>
<comment type="subcellular location">
    <subcellularLocation>
        <location evidence="1">Membrane</location>
        <topology evidence="1">Single-pass membrane protein</topology>
    </subcellularLocation>
</comment>
<dbReference type="InterPro" id="IPR008271">
    <property type="entry name" value="Ser/Thr_kinase_AS"/>
</dbReference>
<keyword evidence="12" id="KW-0675">Receptor</keyword>
<dbReference type="FunFam" id="1.10.510.10:FF:000784">
    <property type="entry name" value="Os07g0534300 protein"/>
    <property type="match status" value="1"/>
</dbReference>
<evidence type="ECO:0000256" key="5">
    <source>
        <dbReference type="ARBA" id="ARBA00022729"/>
    </source>
</evidence>
<reference evidence="17" key="1">
    <citation type="submission" date="2018-04" db="EMBL/GenBank/DDBJ databases">
        <title>WGS assembly of Panicum hallii.</title>
        <authorList>
            <person name="Lovell J."/>
            <person name="Jenkins J."/>
            <person name="Lowry D."/>
            <person name="Mamidi S."/>
            <person name="Sreedasyam A."/>
            <person name="Weng X."/>
            <person name="Barry K."/>
            <person name="Bonette J."/>
            <person name="Campitelli B."/>
            <person name="Daum C."/>
            <person name="Gordon S."/>
            <person name="Gould B."/>
            <person name="Lipzen A."/>
            <person name="Macqueen A."/>
            <person name="Palacio-Mejia J."/>
            <person name="Plott C."/>
            <person name="Shakirov E."/>
            <person name="Shu S."/>
            <person name="Yoshinaga Y."/>
            <person name="Zane M."/>
            <person name="Rokhsar D."/>
            <person name="Grimwood J."/>
            <person name="Schmutz J."/>
            <person name="Juenger T."/>
        </authorList>
    </citation>
    <scope>NUCLEOTIDE SEQUENCE [LARGE SCALE GENOMIC DNA]</scope>
    <source>
        <strain evidence="17">FIL2</strain>
    </source>
</reference>
<dbReference type="SUPFAM" id="SSF56112">
    <property type="entry name" value="Protein kinase-like (PK-like)"/>
    <property type="match status" value="1"/>
</dbReference>
<name>A0A2T8KS26_9POAL</name>
<dbReference type="GO" id="GO:0004674">
    <property type="term" value="F:protein serine/threonine kinase activity"/>
    <property type="evidence" value="ECO:0007669"/>
    <property type="project" value="UniProtKB-KW"/>
</dbReference>
<dbReference type="FunFam" id="3.30.200.20:FF:000727">
    <property type="entry name" value="Cysteine-rich RLK (RECEPTOR-like protein kinase) 23"/>
    <property type="match status" value="1"/>
</dbReference>
<evidence type="ECO:0000256" key="1">
    <source>
        <dbReference type="ARBA" id="ARBA00004167"/>
    </source>
</evidence>
<keyword evidence="10 15" id="KW-1133">Transmembrane helix</keyword>
<evidence type="ECO:0000256" key="10">
    <source>
        <dbReference type="ARBA" id="ARBA00022989"/>
    </source>
</evidence>
<evidence type="ECO:0000256" key="8">
    <source>
        <dbReference type="ARBA" id="ARBA00022777"/>
    </source>
</evidence>
<keyword evidence="3" id="KW-0808">Transferase</keyword>
<dbReference type="PANTHER" id="PTHR27002:SF697">
    <property type="entry name" value="OS07G0534300 PROTEIN"/>
    <property type="match status" value="1"/>
</dbReference>
<keyword evidence="2" id="KW-0723">Serine/threonine-protein kinase</keyword>
<dbReference type="Gramene" id="PVH64981">
    <property type="protein sequence ID" value="PVH64981"/>
    <property type="gene ID" value="PAHAL_2G396200"/>
</dbReference>
<evidence type="ECO:0000256" key="13">
    <source>
        <dbReference type="ARBA" id="ARBA00023180"/>
    </source>
</evidence>
<dbReference type="GO" id="GO:0005886">
    <property type="term" value="C:plasma membrane"/>
    <property type="evidence" value="ECO:0007669"/>
    <property type="project" value="TreeGrafter"/>
</dbReference>
<evidence type="ECO:0000256" key="12">
    <source>
        <dbReference type="ARBA" id="ARBA00023170"/>
    </source>
</evidence>
<dbReference type="Gene3D" id="3.30.200.20">
    <property type="entry name" value="Phosphorylase Kinase, domain 1"/>
    <property type="match status" value="1"/>
</dbReference>
<protein>
    <recommendedName>
        <fullName evidence="16">Protein kinase domain-containing protein</fullName>
    </recommendedName>
</protein>
<feature type="domain" description="Protein kinase" evidence="16">
    <location>
        <begin position="82"/>
        <end position="360"/>
    </location>
</feature>
<dbReference type="PROSITE" id="PS50011">
    <property type="entry name" value="PROTEIN_KINASE_DOM"/>
    <property type="match status" value="1"/>
</dbReference>
<feature type="binding site" evidence="14">
    <location>
        <position position="110"/>
    </location>
    <ligand>
        <name>ATP</name>
        <dbReference type="ChEBI" id="CHEBI:30616"/>
    </ligand>
</feature>
<evidence type="ECO:0000259" key="16">
    <source>
        <dbReference type="PROSITE" id="PS50011"/>
    </source>
</evidence>
<evidence type="ECO:0000256" key="11">
    <source>
        <dbReference type="ARBA" id="ARBA00023136"/>
    </source>
</evidence>
<evidence type="ECO:0000256" key="9">
    <source>
        <dbReference type="ARBA" id="ARBA00022840"/>
    </source>
</evidence>
<dbReference type="PANTHER" id="PTHR27002">
    <property type="entry name" value="RECEPTOR-LIKE SERINE/THREONINE-PROTEIN KINASE SD1-8"/>
    <property type="match status" value="1"/>
</dbReference>
<dbReference type="InterPro" id="IPR001245">
    <property type="entry name" value="Ser-Thr/Tyr_kinase_cat_dom"/>
</dbReference>
<dbReference type="EMBL" id="CM008047">
    <property type="protein sequence ID" value="PVH64981.1"/>
    <property type="molecule type" value="Genomic_DNA"/>
</dbReference>
<keyword evidence="7 14" id="KW-0547">Nucleotide-binding</keyword>
<evidence type="ECO:0000256" key="15">
    <source>
        <dbReference type="SAM" id="Phobius"/>
    </source>
</evidence>
<keyword evidence="4 15" id="KW-0812">Transmembrane</keyword>
<keyword evidence="11 15" id="KW-0472">Membrane</keyword>
<dbReference type="Gene3D" id="1.10.510.10">
    <property type="entry name" value="Transferase(Phosphotransferase) domain 1"/>
    <property type="match status" value="1"/>
</dbReference>
<evidence type="ECO:0000256" key="7">
    <source>
        <dbReference type="ARBA" id="ARBA00022741"/>
    </source>
</evidence>
<proteinExistence type="predicted"/>
<sequence>MVPGNTADTLVGIGGFLMVIFISCLFYHVWIKTQQQREHSILKLRQMSLAIQSVISLWKMEGSNLGFSQYDYSHIKEATNNFSVGNKLGQGGFGHVYKGRLSSGIKIAVKRLETCSLQGLLEFQNEIQLISKLQHKNLVKLLGYCTKGEQEKMLVYEYMENKSLDCFIFDNVKGAQLNWSKRMHIIDGVAQGLLYLHNYSRLCVVHRDLKANNILLDGEMNPKISDFGMARIFCSNVKESNTTRIVGTHGYIPPEYAFHGVCSIKTDVFSFGVLTLEIISSKRTAQFYDYNGKLYNLISYAWLLWRDEKLGELIYSPSCNGYHEIEKCIHVALLCVQENADHRPDMERVVTMLNTKDVSLPKPMQPAYFHVNPCEEEVSSCGAIMAMSITLERRHVQQLSVAKMCMLHWFCEHTRRDRVRNEEIRDRVGVAPIEEKLIQHRLRWFGHVQRRPPEAPVRSGVLKRGDDVKRGRGRPRLTWDETVKRDLKEWNIAKELVMDRSAWRLAINVPEL</sequence>
<evidence type="ECO:0000256" key="14">
    <source>
        <dbReference type="PROSITE-ProRule" id="PRU10141"/>
    </source>
</evidence>
<evidence type="ECO:0000256" key="2">
    <source>
        <dbReference type="ARBA" id="ARBA00022527"/>
    </source>
</evidence>
<keyword evidence="5" id="KW-0732">Signal</keyword>
<feature type="transmembrane region" description="Helical" evidence="15">
    <location>
        <begin position="12"/>
        <end position="31"/>
    </location>
</feature>
<keyword evidence="9 14" id="KW-0067">ATP-binding</keyword>
<evidence type="ECO:0000256" key="4">
    <source>
        <dbReference type="ARBA" id="ARBA00022692"/>
    </source>
</evidence>
<gene>
    <name evidence="17" type="ORF">PAHAL_2G396200</name>
</gene>
<dbReference type="GO" id="GO:0005524">
    <property type="term" value="F:ATP binding"/>
    <property type="evidence" value="ECO:0007669"/>
    <property type="project" value="UniProtKB-UniRule"/>
</dbReference>
<keyword evidence="6" id="KW-0677">Repeat</keyword>
<dbReference type="PROSITE" id="PS00107">
    <property type="entry name" value="PROTEIN_KINASE_ATP"/>
    <property type="match status" value="1"/>
</dbReference>
<organism evidence="17">
    <name type="scientific">Panicum hallii</name>
    <dbReference type="NCBI Taxonomy" id="206008"/>
    <lineage>
        <taxon>Eukaryota</taxon>
        <taxon>Viridiplantae</taxon>
        <taxon>Streptophyta</taxon>
        <taxon>Embryophyta</taxon>
        <taxon>Tracheophyta</taxon>
        <taxon>Spermatophyta</taxon>
        <taxon>Magnoliopsida</taxon>
        <taxon>Liliopsida</taxon>
        <taxon>Poales</taxon>
        <taxon>Poaceae</taxon>
        <taxon>PACMAD clade</taxon>
        <taxon>Panicoideae</taxon>
        <taxon>Panicodae</taxon>
        <taxon>Paniceae</taxon>
        <taxon>Panicinae</taxon>
        <taxon>Panicum</taxon>
        <taxon>Panicum sect. Panicum</taxon>
    </lineage>
</organism>
<evidence type="ECO:0000313" key="17">
    <source>
        <dbReference type="EMBL" id="PVH64981.1"/>
    </source>
</evidence>
<dbReference type="Pfam" id="PF07714">
    <property type="entry name" value="PK_Tyr_Ser-Thr"/>
    <property type="match status" value="1"/>
</dbReference>
<accession>A0A2T8KS26</accession>